<proteinExistence type="predicted"/>
<evidence type="ECO:0000313" key="1">
    <source>
        <dbReference type="EMBL" id="SDV00856.1"/>
    </source>
</evidence>
<dbReference type="AlphaFoldDB" id="A0A1H2N7U6"/>
<dbReference type="EMBL" id="LT629799">
    <property type="protein sequence ID" value="SDV00856.1"/>
    <property type="molecule type" value="Genomic_DNA"/>
</dbReference>
<gene>
    <name evidence="1" type="ORF">SAMN04488544_3385</name>
</gene>
<evidence type="ECO:0000313" key="2">
    <source>
        <dbReference type="Proteomes" id="UP000198825"/>
    </source>
</evidence>
<dbReference type="Proteomes" id="UP000198825">
    <property type="component" value="Chromosome I"/>
</dbReference>
<organism evidence="1 2">
    <name type="scientific">Microlunatus sagamiharensis</name>
    <dbReference type="NCBI Taxonomy" id="546874"/>
    <lineage>
        <taxon>Bacteria</taxon>
        <taxon>Bacillati</taxon>
        <taxon>Actinomycetota</taxon>
        <taxon>Actinomycetes</taxon>
        <taxon>Propionibacteriales</taxon>
        <taxon>Propionibacteriaceae</taxon>
        <taxon>Microlunatus</taxon>
    </lineage>
</organism>
<keyword evidence="2" id="KW-1185">Reference proteome</keyword>
<reference evidence="2" key="1">
    <citation type="submission" date="2016-10" db="EMBL/GenBank/DDBJ databases">
        <authorList>
            <person name="Varghese N."/>
            <person name="Submissions S."/>
        </authorList>
    </citation>
    <scope>NUCLEOTIDE SEQUENCE [LARGE SCALE GENOMIC DNA]</scope>
    <source>
        <strain evidence="2">DSM 21743</strain>
    </source>
</reference>
<accession>A0A1H2N7U6</accession>
<protein>
    <submittedName>
        <fullName evidence="1">Uncharacterized protein</fullName>
    </submittedName>
</protein>
<name>A0A1H2N7U6_9ACTN</name>
<sequence length="136" mass="14409">MLVLGLVMIALAGVAIAAHSGRAGFGAALILVALILGARSKPTRLAFPVGSAETHEVVFSFDKFWGNLSVTVDGVPAVRDLRTVSVSLTKTYCFSVGVHERHEVRIEKDRALLLAGARRQPVRAYVDGVLAAETVA</sequence>